<dbReference type="AlphaFoldDB" id="A0A3Q8U3E3"/>
<dbReference type="Proteomes" id="UP000268230">
    <property type="component" value="Chromosome"/>
</dbReference>
<dbReference type="PANTHER" id="PTHR41532">
    <property type="entry name" value="FIXS PROTEIN"/>
    <property type="match status" value="1"/>
</dbReference>
<evidence type="ECO:0000256" key="2">
    <source>
        <dbReference type="SAM" id="Phobius"/>
    </source>
</evidence>
<dbReference type="EMBL" id="CP034338">
    <property type="protein sequence ID" value="AZL69803.1"/>
    <property type="molecule type" value="Genomic_DNA"/>
</dbReference>
<dbReference type="Pfam" id="PF03597">
    <property type="entry name" value="FixS"/>
    <property type="match status" value="1"/>
</dbReference>
<reference evidence="3 4" key="1">
    <citation type="submission" date="2018-12" db="EMBL/GenBank/DDBJ databases">
        <authorList>
            <person name="Li S."/>
            <person name="Yang R."/>
            <person name="Chen G."/>
            <person name="Zou L."/>
            <person name="Zhang C."/>
            <person name="Chen Y."/>
            <person name="Liu Z."/>
            <person name="Li Y."/>
            <person name="Yan Y."/>
            <person name="Huang M."/>
            <person name="Chen T."/>
        </authorList>
    </citation>
    <scope>NUCLEOTIDE SEQUENCE [LARGE SCALE GENOMIC DNA]</scope>
    <source>
        <strain evidence="3 4">1257</strain>
    </source>
</reference>
<dbReference type="InterPro" id="IPR004714">
    <property type="entry name" value="Cyt_oxidase_maturation_cbb3"/>
</dbReference>
<accession>A0A3Q8U3E3</accession>
<protein>
    <submittedName>
        <fullName evidence="3">Cbb3-type cytochrome oxidase assembly protein CcoS</fullName>
    </submittedName>
</protein>
<evidence type="ECO:0000313" key="3">
    <source>
        <dbReference type="EMBL" id="AZL69803.1"/>
    </source>
</evidence>
<keyword evidence="2" id="KW-1133">Transmembrane helix</keyword>
<evidence type="ECO:0000256" key="1">
    <source>
        <dbReference type="SAM" id="MobiDB-lite"/>
    </source>
</evidence>
<feature type="compositionally biased region" description="Basic and acidic residues" evidence="1">
    <location>
        <begin position="46"/>
        <end position="70"/>
    </location>
</feature>
<feature type="region of interest" description="Disordered" evidence="1">
    <location>
        <begin position="37"/>
        <end position="70"/>
    </location>
</feature>
<organism evidence="3 4">
    <name type="scientific">Pseudomonas entomophila</name>
    <dbReference type="NCBI Taxonomy" id="312306"/>
    <lineage>
        <taxon>Bacteria</taxon>
        <taxon>Pseudomonadati</taxon>
        <taxon>Pseudomonadota</taxon>
        <taxon>Gammaproteobacteria</taxon>
        <taxon>Pseudomonadales</taxon>
        <taxon>Pseudomonadaceae</taxon>
        <taxon>Pseudomonas</taxon>
    </lineage>
</organism>
<keyword evidence="2" id="KW-0472">Membrane</keyword>
<proteinExistence type="predicted"/>
<name>A0A3Q8U3E3_9PSED</name>
<dbReference type="OrthoDB" id="9802763at2"/>
<dbReference type="NCBIfam" id="TIGR00847">
    <property type="entry name" value="ccoS"/>
    <property type="match status" value="1"/>
</dbReference>
<evidence type="ECO:0000313" key="4">
    <source>
        <dbReference type="Proteomes" id="UP000268230"/>
    </source>
</evidence>
<feature type="transmembrane region" description="Helical" evidence="2">
    <location>
        <begin position="6"/>
        <end position="26"/>
    </location>
</feature>
<dbReference type="KEGG" id="pory:EJA05_19670"/>
<sequence>MPALYVMIPAALLLVGVAVYIFFWAVDSGQYDDLEGPAHSILFDDQDPRHQAAVKHDEQPPEDKDAKPSA</sequence>
<dbReference type="PANTHER" id="PTHR41532:SF1">
    <property type="entry name" value="FIXS PROTEIN"/>
    <property type="match status" value="1"/>
</dbReference>
<keyword evidence="2" id="KW-0812">Transmembrane</keyword>
<gene>
    <name evidence="3" type="primary">ccoS</name>
    <name evidence="3" type="ORF">EJA05_19670</name>
</gene>